<name>A0A3N0Y736_ANAGA</name>
<gene>
    <name evidence="4" type="ORF">DPX16_9422</name>
</gene>
<dbReference type="GO" id="GO:0016020">
    <property type="term" value="C:membrane"/>
    <property type="evidence" value="ECO:0007669"/>
    <property type="project" value="TreeGrafter"/>
</dbReference>
<evidence type="ECO:0000256" key="2">
    <source>
        <dbReference type="SAM" id="MobiDB-lite"/>
    </source>
</evidence>
<feature type="region of interest" description="Disordered" evidence="2">
    <location>
        <begin position="23"/>
        <end position="173"/>
    </location>
</feature>
<evidence type="ECO:0000313" key="4">
    <source>
        <dbReference type="EMBL" id="ROL41831.1"/>
    </source>
</evidence>
<evidence type="ECO:0000256" key="1">
    <source>
        <dbReference type="ARBA" id="ARBA00010090"/>
    </source>
</evidence>
<accession>A0A3N0Y736</accession>
<dbReference type="OrthoDB" id="8920155at2759"/>
<dbReference type="InterPro" id="IPR008405">
    <property type="entry name" value="ApoL"/>
</dbReference>
<feature type="region of interest" description="Disordered" evidence="2">
    <location>
        <begin position="307"/>
        <end position="357"/>
    </location>
</feature>
<dbReference type="AlphaFoldDB" id="A0A3N0Y736"/>
<keyword evidence="4" id="KW-0449">Lipoprotein</keyword>
<feature type="region of interest" description="Disordered" evidence="2">
    <location>
        <begin position="187"/>
        <end position="219"/>
    </location>
</feature>
<feature type="transmembrane region" description="Helical" evidence="3">
    <location>
        <begin position="473"/>
        <end position="497"/>
    </location>
</feature>
<dbReference type="Proteomes" id="UP000281406">
    <property type="component" value="Unassembled WGS sequence"/>
</dbReference>
<keyword evidence="3" id="KW-0472">Membrane</keyword>
<comment type="caution">
    <text evidence="4">The sequence shown here is derived from an EMBL/GenBank/DDBJ whole genome shotgun (WGS) entry which is preliminary data.</text>
</comment>
<reference evidence="4 5" key="1">
    <citation type="submission" date="2018-10" db="EMBL/GenBank/DDBJ databases">
        <title>Genome assembly for a Yunnan-Guizhou Plateau 3E fish, Anabarilius grahami (Regan), and its evolutionary and genetic applications.</title>
        <authorList>
            <person name="Jiang W."/>
        </authorList>
    </citation>
    <scope>NUCLEOTIDE SEQUENCE [LARGE SCALE GENOMIC DNA]</scope>
    <source>
        <strain evidence="4">AG-KIZ</strain>
        <tissue evidence="4">Muscle</tissue>
    </source>
</reference>
<feature type="compositionally biased region" description="Polar residues" evidence="2">
    <location>
        <begin position="313"/>
        <end position="325"/>
    </location>
</feature>
<dbReference type="GO" id="GO:0006869">
    <property type="term" value="P:lipid transport"/>
    <property type="evidence" value="ECO:0007669"/>
    <property type="project" value="InterPro"/>
</dbReference>
<evidence type="ECO:0000313" key="5">
    <source>
        <dbReference type="Proteomes" id="UP000281406"/>
    </source>
</evidence>
<proteinExistence type="inferred from homology"/>
<dbReference type="Pfam" id="PF15684">
    <property type="entry name" value="AROS"/>
    <property type="match status" value="1"/>
</dbReference>
<dbReference type="GO" id="GO:0008289">
    <property type="term" value="F:lipid binding"/>
    <property type="evidence" value="ECO:0007669"/>
    <property type="project" value="InterPro"/>
</dbReference>
<feature type="transmembrane region" description="Helical" evidence="3">
    <location>
        <begin position="444"/>
        <end position="467"/>
    </location>
</feature>
<dbReference type="PANTHER" id="PTHR14096:SF59">
    <property type="entry name" value="APOLIPOPROTEIN L, 1 ISOFORM X1"/>
    <property type="match status" value="1"/>
</dbReference>
<keyword evidence="3" id="KW-0812">Transmembrane</keyword>
<evidence type="ECO:0000256" key="3">
    <source>
        <dbReference type="SAM" id="Phobius"/>
    </source>
</evidence>
<dbReference type="GO" id="GO:0005576">
    <property type="term" value="C:extracellular region"/>
    <property type="evidence" value="ECO:0007669"/>
    <property type="project" value="InterPro"/>
</dbReference>
<protein>
    <submittedName>
        <fullName evidence="4">Apolipoprotein L domain-containing protein 1</fullName>
    </submittedName>
</protein>
<dbReference type="PRINTS" id="PR02029">
    <property type="entry name" value="ACTREGSIRT1"/>
</dbReference>
<dbReference type="PANTHER" id="PTHR14096">
    <property type="entry name" value="APOLIPOPROTEIN L"/>
    <property type="match status" value="1"/>
</dbReference>
<organism evidence="4 5">
    <name type="scientific">Anabarilius grahami</name>
    <name type="common">Kanglang fish</name>
    <name type="synonym">Barilius grahami</name>
    <dbReference type="NCBI Taxonomy" id="495550"/>
    <lineage>
        <taxon>Eukaryota</taxon>
        <taxon>Metazoa</taxon>
        <taxon>Chordata</taxon>
        <taxon>Craniata</taxon>
        <taxon>Vertebrata</taxon>
        <taxon>Euteleostomi</taxon>
        <taxon>Actinopterygii</taxon>
        <taxon>Neopterygii</taxon>
        <taxon>Teleostei</taxon>
        <taxon>Ostariophysi</taxon>
        <taxon>Cypriniformes</taxon>
        <taxon>Xenocyprididae</taxon>
        <taxon>Xenocypridinae</taxon>
        <taxon>Xenocypridinae incertae sedis</taxon>
        <taxon>Anabarilius</taxon>
    </lineage>
</organism>
<feature type="region of interest" description="Disordered" evidence="2">
    <location>
        <begin position="231"/>
        <end position="258"/>
    </location>
</feature>
<dbReference type="InterPro" id="IPR023262">
    <property type="entry name" value="AROS"/>
</dbReference>
<comment type="similarity">
    <text evidence="1">Belongs to the apolipoprotein L family.</text>
</comment>
<sequence length="631" mass="68826">MSASLIRRGLELFSDKDGVKRSSAHRSALMQRVSSDKQGVQRRIRQLQRPGGAARSTTTVKDKHIRSALDVYRKKRKRSNNYGKNLDYFRCKANKTQSSHAAQVRPPPPVPKKPDQRGKNSPARRSCDFSPTCEDYPEIQRVPWASPVIPPHPAPSEPVRTDPSDSCSSSDVPLDQHLYEDISELLDGHQVRPPPPVPKKPDQRGKNSPARRSCDFSPTCEDYPEIQRVPWASPVIPPHPAPSEPVRTDPSDSCSSSDVPLDQHLYEDISELLDGHQVDSDGSSMFGQLARVPCSLLLPIMADGSRLRPTANGGDSSAPSRMTATPPQPRRPAVSLSIPPATHSSQPPRASMAADSAQPCSMAPWISHSGEGSMTSFHPGLSIKAPLYASDAPPLFAQTVHRIRSGIQLYQHVLFQRGTSMMNYITQLNCIADKLDKTVKNTRIAGITGGTTGAIGTAAIVAGIALAPVTFGASLAVSGIGVGVAAAGGVTGASAAIRKKVKKTQDRKKVEKILRNYQSQMEDIEECLKFIITGMKHLRRFERSGIAVGDDAVDVVRLAEQIENCDVIDTLSENTRAVQAFASDLDSYVTKEDAQRLKKDSQSPFAAKVREVALKLKENIDQLIRIKNMFR</sequence>
<dbReference type="EMBL" id="RJVU01051519">
    <property type="protein sequence ID" value="ROL41831.1"/>
    <property type="molecule type" value="Genomic_DNA"/>
</dbReference>
<keyword evidence="5" id="KW-1185">Reference proteome</keyword>
<dbReference type="GO" id="GO:0042157">
    <property type="term" value="P:lipoprotein metabolic process"/>
    <property type="evidence" value="ECO:0007669"/>
    <property type="project" value="InterPro"/>
</dbReference>
<keyword evidence="3" id="KW-1133">Transmembrane helix</keyword>
<dbReference type="Pfam" id="PF05461">
    <property type="entry name" value="ApoL"/>
    <property type="match status" value="1"/>
</dbReference>